<gene>
    <name evidence="1" type="ORF">CERZMDRAFT_40472</name>
</gene>
<reference evidence="1" key="1">
    <citation type="journal article" date="2020" name="Stud. Mycol.">
        <title>101 Dothideomycetes genomes: a test case for predicting lifestyles and emergence of pathogens.</title>
        <authorList>
            <person name="Haridas S."/>
            <person name="Albert R."/>
            <person name="Binder M."/>
            <person name="Bloem J."/>
            <person name="Labutti K."/>
            <person name="Salamov A."/>
            <person name="Andreopoulos B."/>
            <person name="Baker S."/>
            <person name="Barry K."/>
            <person name="Bills G."/>
            <person name="Bluhm B."/>
            <person name="Cannon C."/>
            <person name="Castanera R."/>
            <person name="Culley D."/>
            <person name="Daum C."/>
            <person name="Ezra D."/>
            <person name="Gonzalez J."/>
            <person name="Henrissat B."/>
            <person name="Kuo A."/>
            <person name="Liang C."/>
            <person name="Lipzen A."/>
            <person name="Lutzoni F."/>
            <person name="Magnuson J."/>
            <person name="Mondo S."/>
            <person name="Nolan M."/>
            <person name="Ohm R."/>
            <person name="Pangilinan J."/>
            <person name="Park H.-J."/>
            <person name="Ramirez L."/>
            <person name="Alfaro M."/>
            <person name="Sun H."/>
            <person name="Tritt A."/>
            <person name="Yoshinaga Y."/>
            <person name="Zwiers L.-H."/>
            <person name="Turgeon B."/>
            <person name="Goodwin S."/>
            <person name="Spatafora J."/>
            <person name="Crous P."/>
            <person name="Grigoriev I."/>
        </authorList>
    </citation>
    <scope>NUCLEOTIDE SEQUENCE</scope>
    <source>
        <strain evidence="1">SCOH1-5</strain>
    </source>
</reference>
<feature type="non-terminal residue" evidence="1">
    <location>
        <position position="92"/>
    </location>
</feature>
<dbReference type="Proteomes" id="UP000799539">
    <property type="component" value="Unassembled WGS sequence"/>
</dbReference>
<name>A0A6A6FH08_9PEZI</name>
<dbReference type="EMBL" id="ML992672">
    <property type="protein sequence ID" value="KAF2212695.1"/>
    <property type="molecule type" value="Genomic_DNA"/>
</dbReference>
<accession>A0A6A6FH08</accession>
<proteinExistence type="predicted"/>
<evidence type="ECO:0000313" key="2">
    <source>
        <dbReference type="Proteomes" id="UP000799539"/>
    </source>
</evidence>
<evidence type="ECO:0000313" key="1">
    <source>
        <dbReference type="EMBL" id="KAF2212695.1"/>
    </source>
</evidence>
<dbReference type="AlphaFoldDB" id="A0A6A6FH08"/>
<sequence length="92" mass="10303">MSNPPQAKFTSYPPMKIQKTTRLSLKDAQPTLAKFLERTNTKPHLHPDAWLATEGVRWGSKGGPNGGWAIHHLKRIEAGMRGVSLMPESREE</sequence>
<protein>
    <submittedName>
        <fullName evidence="1">Uncharacterized protein</fullName>
    </submittedName>
</protein>
<dbReference type="OrthoDB" id="5426872at2759"/>
<keyword evidence="2" id="KW-1185">Reference proteome</keyword>
<organism evidence="1 2">
    <name type="scientific">Cercospora zeae-maydis SCOH1-5</name>
    <dbReference type="NCBI Taxonomy" id="717836"/>
    <lineage>
        <taxon>Eukaryota</taxon>
        <taxon>Fungi</taxon>
        <taxon>Dikarya</taxon>
        <taxon>Ascomycota</taxon>
        <taxon>Pezizomycotina</taxon>
        <taxon>Dothideomycetes</taxon>
        <taxon>Dothideomycetidae</taxon>
        <taxon>Mycosphaerellales</taxon>
        <taxon>Mycosphaerellaceae</taxon>
        <taxon>Cercospora</taxon>
    </lineage>
</organism>